<dbReference type="EMBL" id="BAAAQK010000012">
    <property type="protein sequence ID" value="GAA1856099.1"/>
    <property type="molecule type" value="Genomic_DNA"/>
</dbReference>
<gene>
    <name evidence="4" type="ORF">GCM10009836_40340</name>
</gene>
<feature type="domain" description="SMP-30/Gluconolactonase/LRE-like region" evidence="3">
    <location>
        <begin position="12"/>
        <end position="260"/>
    </location>
</feature>
<dbReference type="PANTHER" id="PTHR47572:SF4">
    <property type="entry name" value="LACTONASE DRP35"/>
    <property type="match status" value="1"/>
</dbReference>
<dbReference type="Gene3D" id="2.120.10.30">
    <property type="entry name" value="TolB, C-terminal domain"/>
    <property type="match status" value="1"/>
</dbReference>
<name>A0ABN2N895_9PSEU</name>
<dbReference type="PANTHER" id="PTHR47572">
    <property type="entry name" value="LIPOPROTEIN-RELATED"/>
    <property type="match status" value="1"/>
</dbReference>
<accession>A0ABN2N895</accession>
<dbReference type="RefSeq" id="WP_344419106.1">
    <property type="nucleotide sequence ID" value="NZ_BAAAQK010000012.1"/>
</dbReference>
<comment type="caution">
    <text evidence="4">The sequence shown here is derived from an EMBL/GenBank/DDBJ whole genome shotgun (WGS) entry which is preliminary data.</text>
</comment>
<proteinExistence type="inferred from homology"/>
<keyword evidence="2" id="KW-0378">Hydrolase</keyword>
<evidence type="ECO:0000256" key="1">
    <source>
        <dbReference type="ARBA" id="ARBA00008853"/>
    </source>
</evidence>
<reference evidence="4 5" key="1">
    <citation type="journal article" date="2019" name="Int. J. Syst. Evol. Microbiol.">
        <title>The Global Catalogue of Microorganisms (GCM) 10K type strain sequencing project: providing services to taxonomists for standard genome sequencing and annotation.</title>
        <authorList>
            <consortium name="The Broad Institute Genomics Platform"/>
            <consortium name="The Broad Institute Genome Sequencing Center for Infectious Disease"/>
            <person name="Wu L."/>
            <person name="Ma J."/>
        </authorList>
    </citation>
    <scope>NUCLEOTIDE SEQUENCE [LARGE SCALE GENOMIC DNA]</scope>
    <source>
        <strain evidence="4 5">JCM 16009</strain>
    </source>
</reference>
<dbReference type="InterPro" id="IPR005511">
    <property type="entry name" value="SMP-30"/>
</dbReference>
<evidence type="ECO:0000256" key="2">
    <source>
        <dbReference type="ARBA" id="ARBA00022801"/>
    </source>
</evidence>
<sequence>MNTNLLLENLRLPESPRWHAGRLWFCHWGADEIVAVDADGRAEVVLHSPEIGPHTIDWLPDGRMLIVARGEAYAGRLLRVEPDGSVVVHADLRELSGGWNEMVVDGRGNIYLNGTDLDLLEFFAGRAEFVPGVIALVTPDGEVRQVADGIEFGNGMVVTPDNRTLVLADSFPGTLVAFDIAEDGGLSNRRIWAEGLMPDGITMDAEGAIWTSSAAFDRGGEEKDCVRVAEGGTILDRIPLDRSAFALMLGGDDGRTLHVLMAIWNPADPWGDRTGQVRTARVGAPRVGWPSL</sequence>
<dbReference type="Proteomes" id="UP001500449">
    <property type="component" value="Unassembled WGS sequence"/>
</dbReference>
<dbReference type="SUPFAM" id="SSF63829">
    <property type="entry name" value="Calcium-dependent phosphotriesterase"/>
    <property type="match status" value="1"/>
</dbReference>
<protein>
    <submittedName>
        <fullName evidence="4">SMP-30/gluconolactonase/LRE family protein</fullName>
    </submittedName>
</protein>
<comment type="similarity">
    <text evidence="1">Belongs to the SMP-30/CGR1 family.</text>
</comment>
<dbReference type="InterPro" id="IPR051262">
    <property type="entry name" value="SMP-30/CGR1_Lactonase"/>
</dbReference>
<evidence type="ECO:0000259" key="3">
    <source>
        <dbReference type="Pfam" id="PF08450"/>
    </source>
</evidence>
<evidence type="ECO:0000313" key="4">
    <source>
        <dbReference type="EMBL" id="GAA1856099.1"/>
    </source>
</evidence>
<organism evidence="4 5">
    <name type="scientific">Pseudonocardia ailaonensis</name>
    <dbReference type="NCBI Taxonomy" id="367279"/>
    <lineage>
        <taxon>Bacteria</taxon>
        <taxon>Bacillati</taxon>
        <taxon>Actinomycetota</taxon>
        <taxon>Actinomycetes</taxon>
        <taxon>Pseudonocardiales</taxon>
        <taxon>Pseudonocardiaceae</taxon>
        <taxon>Pseudonocardia</taxon>
    </lineage>
</organism>
<dbReference type="PRINTS" id="PR01790">
    <property type="entry name" value="SMP30FAMILY"/>
</dbReference>
<dbReference type="Pfam" id="PF08450">
    <property type="entry name" value="SGL"/>
    <property type="match status" value="1"/>
</dbReference>
<dbReference type="InterPro" id="IPR013658">
    <property type="entry name" value="SGL"/>
</dbReference>
<keyword evidence="5" id="KW-1185">Reference proteome</keyword>
<dbReference type="InterPro" id="IPR011042">
    <property type="entry name" value="6-blade_b-propeller_TolB-like"/>
</dbReference>
<evidence type="ECO:0000313" key="5">
    <source>
        <dbReference type="Proteomes" id="UP001500449"/>
    </source>
</evidence>